<dbReference type="InterPro" id="IPR036318">
    <property type="entry name" value="FAD-bd_PCMH-like_sf"/>
</dbReference>
<evidence type="ECO:0000259" key="12">
    <source>
        <dbReference type="PROSITE" id="PS51371"/>
    </source>
</evidence>
<dbReference type="InterPro" id="IPR000644">
    <property type="entry name" value="CBS_dom"/>
</dbReference>
<dbReference type="SMART" id="SM00116">
    <property type="entry name" value="CBS"/>
    <property type="match status" value="2"/>
</dbReference>
<feature type="transmembrane region" description="Helical" evidence="11">
    <location>
        <begin position="101"/>
        <end position="124"/>
    </location>
</feature>
<organism evidence="14 15">
    <name type="scientific">Fumia xinanensis</name>
    <dbReference type="NCBI Taxonomy" id="2763659"/>
    <lineage>
        <taxon>Bacteria</taxon>
        <taxon>Bacillati</taxon>
        <taxon>Bacillota</taxon>
        <taxon>Clostridia</taxon>
        <taxon>Eubacteriales</taxon>
        <taxon>Oscillospiraceae</taxon>
        <taxon>Fumia</taxon>
    </lineage>
</organism>
<evidence type="ECO:0000256" key="1">
    <source>
        <dbReference type="ARBA" id="ARBA00004651"/>
    </source>
</evidence>
<keyword evidence="4 10" id="KW-0812">Transmembrane</keyword>
<evidence type="ECO:0000256" key="3">
    <source>
        <dbReference type="ARBA" id="ARBA00022475"/>
    </source>
</evidence>
<feature type="domain" description="CBS" evidence="12">
    <location>
        <begin position="223"/>
        <end position="284"/>
    </location>
</feature>
<feature type="transmembrane region" description="Helical" evidence="11">
    <location>
        <begin position="68"/>
        <end position="89"/>
    </location>
</feature>
<proteinExistence type="inferred from homology"/>
<dbReference type="FunFam" id="3.10.580.10:FF:000002">
    <property type="entry name" value="Magnesium/cobalt efflux protein CorC"/>
    <property type="match status" value="1"/>
</dbReference>
<dbReference type="RefSeq" id="WP_249295583.1">
    <property type="nucleotide sequence ID" value="NZ_JACRSV010000003.1"/>
</dbReference>
<evidence type="ECO:0000259" key="13">
    <source>
        <dbReference type="PROSITE" id="PS51846"/>
    </source>
</evidence>
<protein>
    <submittedName>
        <fullName evidence="14">HlyC/CorC family transporter</fullName>
    </submittedName>
</protein>
<dbReference type="InterPro" id="IPR044751">
    <property type="entry name" value="Ion_transp-like_CBS"/>
</dbReference>
<evidence type="ECO:0000313" key="14">
    <source>
        <dbReference type="EMBL" id="MBC8560553.1"/>
    </source>
</evidence>
<evidence type="ECO:0000256" key="9">
    <source>
        <dbReference type="PROSITE-ProRule" id="PRU00703"/>
    </source>
</evidence>
<dbReference type="CDD" id="cd04590">
    <property type="entry name" value="CBS_pair_CorC_HlyC_assoc"/>
    <property type="match status" value="1"/>
</dbReference>
<evidence type="ECO:0000256" key="11">
    <source>
        <dbReference type="SAM" id="Phobius"/>
    </source>
</evidence>
<dbReference type="PROSITE" id="PS51371">
    <property type="entry name" value="CBS"/>
    <property type="match status" value="2"/>
</dbReference>
<keyword evidence="6 10" id="KW-1133">Transmembrane helix</keyword>
<dbReference type="InterPro" id="IPR005170">
    <property type="entry name" value="Transptr-assoc_dom"/>
</dbReference>
<dbReference type="InterPro" id="IPR016169">
    <property type="entry name" value="FAD-bd_PCMH_sub2"/>
</dbReference>
<dbReference type="Gene3D" id="3.30.465.10">
    <property type="match status" value="1"/>
</dbReference>
<dbReference type="SUPFAM" id="SSF54631">
    <property type="entry name" value="CBS-domain pair"/>
    <property type="match status" value="1"/>
</dbReference>
<dbReference type="InterPro" id="IPR002550">
    <property type="entry name" value="CNNM"/>
</dbReference>
<dbReference type="PROSITE" id="PS51846">
    <property type="entry name" value="CNNM"/>
    <property type="match status" value="1"/>
</dbReference>
<feature type="domain" description="CNNM transmembrane" evidence="13">
    <location>
        <begin position="1"/>
        <end position="204"/>
    </location>
</feature>
<dbReference type="PANTHER" id="PTHR22777:SF32">
    <property type="entry name" value="UPF0053 INNER MEMBRANE PROTEIN YFJD"/>
    <property type="match status" value="1"/>
</dbReference>
<keyword evidence="5" id="KW-0677">Repeat</keyword>
<comment type="subcellular location">
    <subcellularLocation>
        <location evidence="1">Cell membrane</location>
        <topology evidence="1">Multi-pass membrane protein</topology>
    </subcellularLocation>
</comment>
<sequence length="448" mass="49915">MDDGHTWYLLITLLLLALCCYFTASASAIVGVNDSNLKERSESGDKKAKRLYDCLHNSNNFVDRVRGTAWICGTAAAGLGTARLSLLFFKMMLPGMPELSAFAAALSMLFAVLLSVFAVVSIGFKIPQLLGSRYCEPFGYKTAGLLRVLMTLFTPLGILIRGFSYLISKLFGADPSKAQEEITEEEIRMLVDVGNEIGFIEESQKEMINNIFEFDDTTAGEVMTHRTEIIAVEKNAKISEIVYLAINEGFSRLPVYEKDLDNIIGLIYVKDLLCLVGCNSSEDFKTADFIRSVLFVPESTKCRALFAEFKKSKAHMAVVVDEYGGTAGIVSMEDILESIVGDIEDEYDEQEEDIQQIAEDTYIMDGTTDLEDVGSLLGLSFEEDEDFDTLGGFIIHMLGRIPKDDETPLLTFSGYQFTVLSMDERRIDKVKVQKLQETLPIEEEIIVE</sequence>
<dbReference type="SUPFAM" id="SSF56176">
    <property type="entry name" value="FAD-binding/transporter-associated domain-like"/>
    <property type="match status" value="1"/>
</dbReference>
<evidence type="ECO:0000256" key="5">
    <source>
        <dbReference type="ARBA" id="ARBA00022737"/>
    </source>
</evidence>
<keyword evidence="7 9" id="KW-0129">CBS domain</keyword>
<dbReference type="Proteomes" id="UP000610760">
    <property type="component" value="Unassembled WGS sequence"/>
</dbReference>
<keyword evidence="8 10" id="KW-0472">Membrane</keyword>
<accession>A0A926E6N1</accession>
<dbReference type="EMBL" id="JACRSV010000003">
    <property type="protein sequence ID" value="MBC8560553.1"/>
    <property type="molecule type" value="Genomic_DNA"/>
</dbReference>
<comment type="caution">
    <text evidence="14">The sequence shown here is derived from an EMBL/GenBank/DDBJ whole genome shotgun (WGS) entry which is preliminary data.</text>
</comment>
<evidence type="ECO:0000256" key="7">
    <source>
        <dbReference type="ARBA" id="ARBA00023122"/>
    </source>
</evidence>
<dbReference type="Gene3D" id="3.10.580.10">
    <property type="entry name" value="CBS-domain"/>
    <property type="match status" value="1"/>
</dbReference>
<name>A0A926E6N1_9FIRM</name>
<evidence type="ECO:0000313" key="15">
    <source>
        <dbReference type="Proteomes" id="UP000610760"/>
    </source>
</evidence>
<dbReference type="Pfam" id="PF03471">
    <property type="entry name" value="CorC_HlyC"/>
    <property type="match status" value="1"/>
</dbReference>
<dbReference type="Pfam" id="PF00571">
    <property type="entry name" value="CBS"/>
    <property type="match status" value="2"/>
</dbReference>
<gene>
    <name evidence="14" type="ORF">H8710_10810</name>
</gene>
<evidence type="ECO:0000256" key="4">
    <source>
        <dbReference type="ARBA" id="ARBA00022692"/>
    </source>
</evidence>
<dbReference type="SMART" id="SM01091">
    <property type="entry name" value="CorC_HlyC"/>
    <property type="match status" value="1"/>
</dbReference>
<feature type="domain" description="CBS" evidence="12">
    <location>
        <begin position="289"/>
        <end position="346"/>
    </location>
</feature>
<evidence type="ECO:0000256" key="6">
    <source>
        <dbReference type="ARBA" id="ARBA00022989"/>
    </source>
</evidence>
<feature type="transmembrane region" description="Helical" evidence="11">
    <location>
        <begin position="144"/>
        <end position="167"/>
    </location>
</feature>
<keyword evidence="3" id="KW-1003">Cell membrane</keyword>
<evidence type="ECO:0000256" key="10">
    <source>
        <dbReference type="PROSITE-ProRule" id="PRU01193"/>
    </source>
</evidence>
<reference evidence="14" key="1">
    <citation type="submission" date="2020-08" db="EMBL/GenBank/DDBJ databases">
        <title>Genome public.</title>
        <authorList>
            <person name="Liu C."/>
            <person name="Sun Q."/>
        </authorList>
    </citation>
    <scope>NUCLEOTIDE SEQUENCE</scope>
    <source>
        <strain evidence="14">NSJ-33</strain>
    </source>
</reference>
<comment type="similarity">
    <text evidence="2">Belongs to the UPF0053 family.</text>
</comment>
<evidence type="ECO:0000256" key="8">
    <source>
        <dbReference type="ARBA" id="ARBA00023136"/>
    </source>
</evidence>
<dbReference type="InterPro" id="IPR046342">
    <property type="entry name" value="CBS_dom_sf"/>
</dbReference>
<dbReference type="Pfam" id="PF01595">
    <property type="entry name" value="CNNM"/>
    <property type="match status" value="1"/>
</dbReference>
<keyword evidence="15" id="KW-1185">Reference proteome</keyword>
<dbReference type="GO" id="GO:0050660">
    <property type="term" value="F:flavin adenine dinucleotide binding"/>
    <property type="evidence" value="ECO:0007669"/>
    <property type="project" value="InterPro"/>
</dbReference>
<dbReference type="AlphaFoldDB" id="A0A926E6N1"/>
<dbReference type="GO" id="GO:0005886">
    <property type="term" value="C:plasma membrane"/>
    <property type="evidence" value="ECO:0007669"/>
    <property type="project" value="UniProtKB-SubCell"/>
</dbReference>
<evidence type="ECO:0000256" key="2">
    <source>
        <dbReference type="ARBA" id="ARBA00006337"/>
    </source>
</evidence>
<dbReference type="PANTHER" id="PTHR22777">
    <property type="entry name" value="HEMOLYSIN-RELATED"/>
    <property type="match status" value="1"/>
</dbReference>